<dbReference type="Pfam" id="PF09748">
    <property type="entry name" value="Med10"/>
    <property type="match status" value="1"/>
</dbReference>
<evidence type="ECO:0000313" key="13">
    <source>
        <dbReference type="Proteomes" id="UP000314985"/>
    </source>
</evidence>
<gene>
    <name evidence="11 12" type="primary">MED10</name>
</gene>
<evidence type="ECO:0000256" key="4">
    <source>
        <dbReference type="ARBA" id="ARBA00023015"/>
    </source>
</evidence>
<evidence type="ECO:0000256" key="3">
    <source>
        <dbReference type="ARBA" id="ARBA00019617"/>
    </source>
</evidence>
<evidence type="ECO:0000256" key="11">
    <source>
        <dbReference type="RuleBase" id="RU364146"/>
    </source>
</evidence>
<accession>A0A4X1TN45</accession>
<comment type="function">
    <text evidence="8 11">Component of the Mediator complex, a coactivator involved in the regulated transcription of nearly all RNA polymerase II-dependent genes. Mediator functions as a bridge to convey information from gene-specific regulatory proteins to the basal RNA polymerase II transcription machinery. Mediator is recruited to promoters by direct interactions with regulatory proteins and serves as a scaffold for the assembly of a functional preinitiation complex with RNA polymerase II and the general transcription factors.</text>
</comment>
<proteinExistence type="inferred from homology"/>
<evidence type="ECO:0000256" key="5">
    <source>
        <dbReference type="ARBA" id="ARBA00023159"/>
    </source>
</evidence>
<name>A0A4X1TN45_PIG</name>
<evidence type="ECO:0000256" key="2">
    <source>
        <dbReference type="ARBA" id="ARBA00005389"/>
    </source>
</evidence>
<evidence type="ECO:0000256" key="7">
    <source>
        <dbReference type="ARBA" id="ARBA00023242"/>
    </source>
</evidence>
<keyword evidence="4 11" id="KW-0805">Transcription regulation</keyword>
<dbReference type="GO" id="GO:0006357">
    <property type="term" value="P:regulation of transcription by RNA polymerase II"/>
    <property type="evidence" value="ECO:0007669"/>
    <property type="project" value="InterPro"/>
</dbReference>
<dbReference type="Proteomes" id="UP000314985">
    <property type="component" value="Chromosome 16"/>
</dbReference>
<dbReference type="PANTHER" id="PTHR13345:SF13">
    <property type="entry name" value="MEDIATOR OF RNA POLYMERASE II TRANSCRIPTION SUBUNIT 10"/>
    <property type="match status" value="1"/>
</dbReference>
<evidence type="ECO:0000256" key="1">
    <source>
        <dbReference type="ARBA" id="ARBA00004123"/>
    </source>
</evidence>
<reference evidence="12" key="2">
    <citation type="submission" date="2025-08" db="UniProtKB">
        <authorList>
            <consortium name="Ensembl"/>
        </authorList>
    </citation>
    <scope>IDENTIFICATION</scope>
</reference>
<evidence type="ECO:0000256" key="8">
    <source>
        <dbReference type="ARBA" id="ARBA00025687"/>
    </source>
</evidence>
<dbReference type="PANTHER" id="PTHR13345">
    <property type="entry name" value="MEDIATOR OF RNA POLYMERASE II TRANSCRIPTION SUBUNIT 10"/>
    <property type="match status" value="1"/>
</dbReference>
<dbReference type="AlphaFoldDB" id="A0A4X1TN45"/>
<evidence type="ECO:0000256" key="10">
    <source>
        <dbReference type="ARBA" id="ARBA00032004"/>
    </source>
</evidence>
<sequence length="180" mass="20296">MAEKFDHLEEHLEKFVENIRQLGIIVSDFQPSSQAGLNQKLNFIVTGLQDIDKCRQQLHDITVPLEVFEYIDQGRNPQLYTKECLERALAKNEQVKGKIDTMKDPGAVVLGEDRFPGAPKALIELFAHSEFDVVRANNCLIKYYERIPVTCAVCRVVPTCVAGSHQRLFVRLRQAGGSGI</sequence>
<comment type="subcellular location">
    <subcellularLocation>
        <location evidence="1 11">Nucleus</location>
    </subcellularLocation>
</comment>
<comment type="similarity">
    <text evidence="2 11">Belongs to the Mediator complex subunit 10 family.</text>
</comment>
<evidence type="ECO:0000313" key="12">
    <source>
        <dbReference type="Ensembl" id="ENSSSCP00070016589.1"/>
    </source>
</evidence>
<comment type="subunit">
    <text evidence="9 11">Component of the Mediator complex, which is composed of MED1, MED4, MED6, MED7, MED8, MED9, MED10, MED11, MED12, MED13, MED13L, MED14, MED15, MED16, MED17, MED18, MED19, MED20, MED21, MED22, MED23, MED24, MED25, MED26, MED27, MED29, MED30, MED31, CCNC, CDK8 and CDC2L6/CDK11. The MED12, MED13, CCNC and CDK8 subunits form a distinct module termed the CDK8 module. Mediator containing the CDK8 module is less active than Mediator lacking this module in supporting transcriptional activation. Individual preparations of the Mediator complex lacking one or more distinct subunits have been variously termed ARC, CRSP, DRIP, PC2, SMCC and TRAP.</text>
</comment>
<evidence type="ECO:0000256" key="6">
    <source>
        <dbReference type="ARBA" id="ARBA00023163"/>
    </source>
</evidence>
<keyword evidence="5 11" id="KW-0010">Activator</keyword>
<dbReference type="InterPro" id="IPR019145">
    <property type="entry name" value="Mediator_Med10"/>
</dbReference>
<protein>
    <recommendedName>
        <fullName evidence="3 11">Mediator of RNA polymerase II transcription subunit 10</fullName>
    </recommendedName>
    <alternativeName>
        <fullName evidence="10 11">Mediator complex subunit 10</fullName>
    </alternativeName>
</protein>
<dbReference type="GO" id="GO:0003712">
    <property type="term" value="F:transcription coregulator activity"/>
    <property type="evidence" value="ECO:0007669"/>
    <property type="project" value="InterPro"/>
</dbReference>
<dbReference type="GO" id="GO:0016592">
    <property type="term" value="C:mediator complex"/>
    <property type="evidence" value="ECO:0007669"/>
    <property type="project" value="InterPro"/>
</dbReference>
<reference evidence="12 13" key="1">
    <citation type="submission" date="2017-08" db="EMBL/GenBank/DDBJ databases">
        <title>USMARCv1.0.</title>
        <authorList>
            <person name="Hannum G.I."/>
            <person name="Koren S."/>
            <person name="Schroeder S.G."/>
            <person name="Chin S.C."/>
            <person name="Nonneman D.J."/>
            <person name="Becker S.A."/>
            <person name="Rosen B.D."/>
            <person name="Bickhart D.M."/>
            <person name="Putnam N.H."/>
            <person name="Green R.E."/>
            <person name="Tuggle C.K."/>
            <person name="Liu H."/>
            <person name="Rohrer G.A."/>
            <person name="Warr A."/>
            <person name="Hall R."/>
            <person name="Kim K."/>
            <person name="Hume D.A."/>
            <person name="Talbot R."/>
            <person name="Chow W."/>
            <person name="Howe K."/>
            <person name="Schwartz A.S."/>
            <person name="Watson M."/>
            <person name="Archibald A.L."/>
            <person name="Phillippy A.M."/>
            <person name="Smith T.P.L."/>
        </authorList>
    </citation>
    <scope>NUCLEOTIDE SEQUENCE [LARGE SCALE GENOMIC DNA]</scope>
</reference>
<organism evidence="12 13">
    <name type="scientific">Sus scrofa</name>
    <name type="common">Pig</name>
    <dbReference type="NCBI Taxonomy" id="9823"/>
    <lineage>
        <taxon>Eukaryota</taxon>
        <taxon>Metazoa</taxon>
        <taxon>Chordata</taxon>
        <taxon>Craniata</taxon>
        <taxon>Vertebrata</taxon>
        <taxon>Euteleostomi</taxon>
        <taxon>Mammalia</taxon>
        <taxon>Eutheria</taxon>
        <taxon>Laurasiatheria</taxon>
        <taxon>Artiodactyla</taxon>
        <taxon>Suina</taxon>
        <taxon>Suidae</taxon>
        <taxon>Sus</taxon>
    </lineage>
</organism>
<keyword evidence="6 11" id="KW-0804">Transcription</keyword>
<keyword evidence="7 11" id="KW-0539">Nucleus</keyword>
<evidence type="ECO:0000256" key="9">
    <source>
        <dbReference type="ARBA" id="ARBA00025961"/>
    </source>
</evidence>
<dbReference type="Ensembl" id="ENSSSCT00070019968.1">
    <property type="protein sequence ID" value="ENSSSCP00070016589.1"/>
    <property type="gene ID" value="ENSSSCG00070010264.1"/>
</dbReference>